<name>A0ABR3FPK9_9AGAR</name>
<reference evidence="1 2" key="1">
    <citation type="submission" date="2024-02" db="EMBL/GenBank/DDBJ databases">
        <title>A draft genome for the cacao thread blight pathogen Marasmius crinis-equi.</title>
        <authorList>
            <person name="Cohen S.P."/>
            <person name="Baruah I.K."/>
            <person name="Amoako-Attah I."/>
            <person name="Bukari Y."/>
            <person name="Meinhardt L.W."/>
            <person name="Bailey B.A."/>
        </authorList>
    </citation>
    <scope>NUCLEOTIDE SEQUENCE [LARGE SCALE GENOMIC DNA]</scope>
    <source>
        <strain evidence="1 2">GH-76</strain>
    </source>
</reference>
<evidence type="ECO:0000313" key="1">
    <source>
        <dbReference type="EMBL" id="KAL0577387.1"/>
    </source>
</evidence>
<dbReference type="EMBL" id="JBAHYK010000160">
    <property type="protein sequence ID" value="KAL0577387.1"/>
    <property type="molecule type" value="Genomic_DNA"/>
</dbReference>
<comment type="caution">
    <text evidence="1">The sequence shown here is derived from an EMBL/GenBank/DDBJ whole genome shotgun (WGS) entry which is preliminary data.</text>
</comment>
<gene>
    <name evidence="1" type="ORF">V5O48_004604</name>
</gene>
<evidence type="ECO:0000313" key="2">
    <source>
        <dbReference type="Proteomes" id="UP001465976"/>
    </source>
</evidence>
<accession>A0ABR3FPK9</accession>
<dbReference type="Proteomes" id="UP001465976">
    <property type="component" value="Unassembled WGS sequence"/>
</dbReference>
<keyword evidence="2" id="KW-1185">Reference proteome</keyword>
<proteinExistence type="predicted"/>
<protein>
    <submittedName>
        <fullName evidence="1">Uncharacterized protein</fullName>
    </submittedName>
</protein>
<sequence>MSYPYVTSGDYMAYVSPSESIVRGDHGSVCTLIDRVAGYLTTLVLNTTYCFPEVVEFMRRQSFPRVTDAQLPGPFIFHPPSIGFDNPNTNIIPRGLALSHDKTLRERWPGLQRVQLLYSNDSGIGSGFHDLDFSSFPSIVQASVSFHGFYGVDVQLTVSLIRMGSKLRTLIVEDNRGGRVPVVDVSNALVDRRLFFVSTDPFAALYPWNYRPRCASDYWEHGLRLTDADGHNKGIALA</sequence>
<organism evidence="1 2">
    <name type="scientific">Marasmius crinis-equi</name>
    <dbReference type="NCBI Taxonomy" id="585013"/>
    <lineage>
        <taxon>Eukaryota</taxon>
        <taxon>Fungi</taxon>
        <taxon>Dikarya</taxon>
        <taxon>Basidiomycota</taxon>
        <taxon>Agaricomycotina</taxon>
        <taxon>Agaricomycetes</taxon>
        <taxon>Agaricomycetidae</taxon>
        <taxon>Agaricales</taxon>
        <taxon>Marasmiineae</taxon>
        <taxon>Marasmiaceae</taxon>
        <taxon>Marasmius</taxon>
    </lineage>
</organism>